<name>W2S3X7_CYPE1</name>
<dbReference type="Proteomes" id="UP000030752">
    <property type="component" value="Unassembled WGS sequence"/>
</dbReference>
<feature type="compositionally biased region" description="Basic and acidic residues" evidence="1">
    <location>
        <begin position="8"/>
        <end position="24"/>
    </location>
</feature>
<accession>W2S3X7</accession>
<dbReference type="InParanoid" id="W2S3X7"/>
<dbReference type="EMBL" id="KB822718">
    <property type="protein sequence ID" value="ETN43391.1"/>
    <property type="molecule type" value="Genomic_DNA"/>
</dbReference>
<evidence type="ECO:0000313" key="2">
    <source>
        <dbReference type="EMBL" id="ETN43391.1"/>
    </source>
</evidence>
<evidence type="ECO:0000256" key="1">
    <source>
        <dbReference type="SAM" id="MobiDB-lite"/>
    </source>
</evidence>
<dbReference type="RefSeq" id="XP_008715127.1">
    <property type="nucleotide sequence ID" value="XM_008716905.1"/>
</dbReference>
<dbReference type="VEuPathDB" id="FungiDB:HMPREF1541_02550"/>
<sequence length="71" mass="7990">MDSSSTFDHMKDMWNKSNKSEVRTSLKGSYSRARKRFREATESLENTDSASLNAPPHEAVGVIVRDEGDDL</sequence>
<dbReference type="GeneID" id="19969889"/>
<evidence type="ECO:0000313" key="3">
    <source>
        <dbReference type="Proteomes" id="UP000030752"/>
    </source>
</evidence>
<gene>
    <name evidence="2" type="ORF">HMPREF1541_02550</name>
</gene>
<feature type="region of interest" description="Disordered" evidence="1">
    <location>
        <begin position="1"/>
        <end position="71"/>
    </location>
</feature>
<organism evidence="2 3">
    <name type="scientific">Cyphellophora europaea (strain CBS 101466)</name>
    <name type="common">Phialophora europaea</name>
    <dbReference type="NCBI Taxonomy" id="1220924"/>
    <lineage>
        <taxon>Eukaryota</taxon>
        <taxon>Fungi</taxon>
        <taxon>Dikarya</taxon>
        <taxon>Ascomycota</taxon>
        <taxon>Pezizomycotina</taxon>
        <taxon>Eurotiomycetes</taxon>
        <taxon>Chaetothyriomycetidae</taxon>
        <taxon>Chaetothyriales</taxon>
        <taxon>Cyphellophoraceae</taxon>
        <taxon>Cyphellophora</taxon>
    </lineage>
</organism>
<protein>
    <submittedName>
        <fullName evidence="2">Uncharacterized protein</fullName>
    </submittedName>
</protein>
<keyword evidence="3" id="KW-1185">Reference proteome</keyword>
<proteinExistence type="predicted"/>
<reference evidence="2 3" key="1">
    <citation type="submission" date="2013-03" db="EMBL/GenBank/DDBJ databases">
        <title>The Genome Sequence of Phialophora europaea CBS 101466.</title>
        <authorList>
            <consortium name="The Broad Institute Genomics Platform"/>
            <person name="Cuomo C."/>
            <person name="de Hoog S."/>
            <person name="Gorbushina A."/>
            <person name="Walker B."/>
            <person name="Young S.K."/>
            <person name="Zeng Q."/>
            <person name="Gargeya S."/>
            <person name="Fitzgerald M."/>
            <person name="Haas B."/>
            <person name="Abouelleil A."/>
            <person name="Allen A.W."/>
            <person name="Alvarado L."/>
            <person name="Arachchi H.M."/>
            <person name="Berlin A.M."/>
            <person name="Chapman S.B."/>
            <person name="Gainer-Dewar J."/>
            <person name="Goldberg J."/>
            <person name="Griggs A."/>
            <person name="Gujja S."/>
            <person name="Hansen M."/>
            <person name="Howarth C."/>
            <person name="Imamovic A."/>
            <person name="Ireland A."/>
            <person name="Larimer J."/>
            <person name="McCowan C."/>
            <person name="Murphy C."/>
            <person name="Pearson M."/>
            <person name="Poon T.W."/>
            <person name="Priest M."/>
            <person name="Roberts A."/>
            <person name="Saif S."/>
            <person name="Shea T."/>
            <person name="Sisk P."/>
            <person name="Sykes S."/>
            <person name="Wortman J."/>
            <person name="Nusbaum C."/>
            <person name="Birren B."/>
        </authorList>
    </citation>
    <scope>NUCLEOTIDE SEQUENCE [LARGE SCALE GENOMIC DNA]</scope>
    <source>
        <strain evidence="2 3">CBS 101466</strain>
    </source>
</reference>
<feature type="compositionally biased region" description="Polar residues" evidence="1">
    <location>
        <begin position="43"/>
        <end position="52"/>
    </location>
</feature>
<dbReference type="AlphaFoldDB" id="W2S3X7"/>
<dbReference type="HOGENOM" id="CLU_2739943_0_0_1"/>